<dbReference type="PANTHER" id="PTHR37314">
    <property type="entry name" value="SLR0142 PROTEIN"/>
    <property type="match status" value="1"/>
</dbReference>
<feature type="transmembrane region" description="Helical" evidence="1">
    <location>
        <begin position="239"/>
        <end position="259"/>
    </location>
</feature>
<name>V9HMA4_9NEIS</name>
<dbReference type="eggNOG" id="COG3619">
    <property type="taxonomic scope" value="Bacteria"/>
</dbReference>
<evidence type="ECO:0000313" key="2">
    <source>
        <dbReference type="EMBL" id="EFG31008.1"/>
    </source>
</evidence>
<evidence type="ECO:0008006" key="4">
    <source>
        <dbReference type="Google" id="ProtNLM"/>
    </source>
</evidence>
<comment type="caution">
    <text evidence="2">The sequence shown here is derived from an EMBL/GenBank/DDBJ whole genome shotgun (WGS) entry which is preliminary data.</text>
</comment>
<protein>
    <recommendedName>
        <fullName evidence="4">DUF1275 domain-containing protein</fullName>
    </recommendedName>
</protein>
<reference evidence="2 3" key="2">
    <citation type="submission" date="2011-10" db="EMBL/GenBank/DDBJ databases">
        <title>The Genome Sequence of Simonsiella muelleri ATCC 29453.</title>
        <authorList>
            <consortium name="The Broad Institute Genome Sequencing Platform"/>
            <consortium name="The Broad Institute Genome Sequencing Center for Infectious Disease"/>
            <person name="Earl A."/>
            <person name="Ward D."/>
            <person name="Feldgarden M."/>
            <person name="Gevers D."/>
            <person name="Izard J."/>
            <person name="Baranova O.V."/>
            <person name="Blanton J.M."/>
            <person name="Tanner A.C."/>
            <person name="Dewhirst F."/>
            <person name="Young S.K."/>
            <person name="Zeng Q."/>
            <person name="Gargeya S."/>
            <person name="Fitzgerald M."/>
            <person name="Haas B."/>
            <person name="Abouelleil A."/>
            <person name="Alvarado L."/>
            <person name="Arachchi H.M."/>
            <person name="Berlin A."/>
            <person name="Brown A."/>
            <person name="Chapman S.B."/>
            <person name="Chen Z."/>
            <person name="Dunbar C."/>
            <person name="Freedman E."/>
            <person name="Gearin G."/>
            <person name="Goldberg J."/>
            <person name="Griggs A."/>
            <person name="Gujja S."/>
            <person name="Heiman D."/>
            <person name="Howarth C."/>
            <person name="Larson L."/>
            <person name="Lui A."/>
            <person name="MacDonald P.J.P."/>
            <person name="Montmayeur A."/>
            <person name="Murphy C."/>
            <person name="Neiman D."/>
            <person name="Pearson M."/>
            <person name="Priest M."/>
            <person name="Roberts A."/>
            <person name="Saif S."/>
            <person name="Shea T."/>
            <person name="Shenoy N."/>
            <person name="Sisk P."/>
            <person name="Stolte C."/>
            <person name="Sykes S."/>
            <person name="Wortman J."/>
            <person name="Nusbaum C."/>
            <person name="Birren B."/>
        </authorList>
    </citation>
    <scope>NUCLEOTIDE SEQUENCE [LARGE SCALE GENOMIC DNA]</scope>
    <source>
        <strain evidence="2 3">ATCC 29453</strain>
    </source>
</reference>
<reference evidence="2 3" key="1">
    <citation type="submission" date="2010-03" db="EMBL/GenBank/DDBJ databases">
        <authorList>
            <consortium name="The Broad Institute Genome Sequencing Platform"/>
            <person name="Ward D."/>
            <person name="Earl A."/>
            <person name="Feldgarden M."/>
            <person name="Gevers D."/>
            <person name="Young S."/>
            <person name="Zeng Q."/>
            <person name="Koehrsen M."/>
            <person name="Alvarado L."/>
            <person name="Berlin A.M."/>
            <person name="Borenstein D."/>
            <person name="Chapman S.B."/>
            <person name="Chen Z."/>
            <person name="Engels R."/>
            <person name="Freedman E."/>
            <person name="Gellesch M."/>
            <person name="Goldberg J."/>
            <person name="Griggs A."/>
            <person name="Gujja S."/>
            <person name="Heilman E.R."/>
            <person name="Heiman D.I."/>
            <person name="Hepburn T.A."/>
            <person name="Howarth C."/>
            <person name="Jen D."/>
            <person name="Larson L."/>
            <person name="Mehta T."/>
            <person name="Park D."/>
            <person name="Pearson M."/>
            <person name="Richards J."/>
            <person name="Roberts A."/>
            <person name="Saif S."/>
            <person name="Shea T.D."/>
            <person name="Shenoy N."/>
            <person name="Sisk P."/>
            <person name="Stolte C."/>
            <person name="Sykes S.N."/>
            <person name="Walk T."/>
            <person name="White J."/>
            <person name="Yandava C."/>
            <person name="Izard J."/>
            <person name="Baranova O.V."/>
            <person name="Blanton J.M."/>
            <person name="Tanner A.C."/>
            <person name="Dewhirst F."/>
            <person name="Haas B."/>
            <person name="Nusbaum C."/>
            <person name="Birren B."/>
        </authorList>
    </citation>
    <scope>NUCLEOTIDE SEQUENCE [LARGE SCALE GENOMIC DNA]</scope>
    <source>
        <strain evidence="2 3">ATCC 29453</strain>
    </source>
</reference>
<evidence type="ECO:0000313" key="3">
    <source>
        <dbReference type="Proteomes" id="UP000017813"/>
    </source>
</evidence>
<organism evidence="2 3">
    <name type="scientific">Simonsiella muelleri ATCC 29453</name>
    <dbReference type="NCBI Taxonomy" id="641147"/>
    <lineage>
        <taxon>Bacteria</taxon>
        <taxon>Pseudomonadati</taxon>
        <taxon>Pseudomonadota</taxon>
        <taxon>Betaproteobacteria</taxon>
        <taxon>Neisseriales</taxon>
        <taxon>Neisseriaceae</taxon>
        <taxon>Simonsiella</taxon>
    </lineage>
</organism>
<feature type="transmembrane region" description="Helical" evidence="1">
    <location>
        <begin position="143"/>
        <end position="166"/>
    </location>
</feature>
<dbReference type="Proteomes" id="UP000017813">
    <property type="component" value="Unassembled WGS sequence"/>
</dbReference>
<keyword evidence="1" id="KW-1133">Transmembrane helix</keyword>
<dbReference type="AlphaFoldDB" id="V9HMA4"/>
<feature type="transmembrane region" description="Helical" evidence="1">
    <location>
        <begin position="118"/>
        <end position="137"/>
    </location>
</feature>
<feature type="transmembrane region" description="Helical" evidence="1">
    <location>
        <begin position="213"/>
        <end position="233"/>
    </location>
</feature>
<sequence length="278" mass="31629">MIKRKQRNNQQLNRQPFWQADKPYMKRQDITDSRFRTLGYSMAFSAGAINAGGFFAVSSYTSHVTGTLSRVSDAILHGEWVMAFTAIMSVVMFVLGAAHASWIILWAKRRRFRASYALSMWAEAFYLLFFGFFGYALSEWGWLMVSPTILFLCFIMGMHNTTMAVLSGSAIRSTHMTGSATDLGIELGKVLYYSRVHHPKIPDVEVNYPRIKLFVGLMSSFVLGGMVGVWGYNSIGYHFTLPVSTILFVFGAGSVGYDIRLRNKLRLWRQENRFNKKI</sequence>
<accession>V9HMA4</accession>
<keyword evidence="1" id="KW-0472">Membrane</keyword>
<dbReference type="InterPro" id="IPR010699">
    <property type="entry name" value="DUF1275"/>
</dbReference>
<feature type="transmembrane region" description="Helical" evidence="1">
    <location>
        <begin position="80"/>
        <end position="106"/>
    </location>
</feature>
<dbReference type="Pfam" id="PF06912">
    <property type="entry name" value="DUF1275"/>
    <property type="match status" value="1"/>
</dbReference>
<dbReference type="EMBL" id="ADCY02000023">
    <property type="protein sequence ID" value="EFG31008.1"/>
    <property type="molecule type" value="Genomic_DNA"/>
</dbReference>
<dbReference type="HOGENOM" id="CLU_073333_0_0_4"/>
<proteinExistence type="predicted"/>
<dbReference type="RefSeq" id="WP_002641700.1">
    <property type="nucleotide sequence ID" value="NZ_CP019448.1"/>
</dbReference>
<dbReference type="STRING" id="641147.HMPREF9021_01236"/>
<gene>
    <name evidence="2" type="ORF">HMPREF9021_01236</name>
</gene>
<dbReference type="KEGG" id="smur:BWP33_04765"/>
<dbReference type="OrthoDB" id="270162at2"/>
<evidence type="ECO:0000256" key="1">
    <source>
        <dbReference type="SAM" id="Phobius"/>
    </source>
</evidence>
<dbReference type="PANTHER" id="PTHR37314:SF4">
    <property type="entry name" value="UPF0700 TRANSMEMBRANE PROTEIN YOAK"/>
    <property type="match status" value="1"/>
</dbReference>
<keyword evidence="3" id="KW-1185">Reference proteome</keyword>
<keyword evidence="1" id="KW-0812">Transmembrane</keyword>
<feature type="transmembrane region" description="Helical" evidence="1">
    <location>
        <begin position="37"/>
        <end position="60"/>
    </location>
</feature>